<evidence type="ECO:0000259" key="3">
    <source>
        <dbReference type="Pfam" id="PF00497"/>
    </source>
</evidence>
<dbReference type="OrthoDB" id="8771774at2"/>
<comment type="similarity">
    <text evidence="1">Belongs to the bacterial solute-binding protein 3 family.</text>
</comment>
<feature type="domain" description="Solute-binding protein family 3/N-terminal" evidence="3">
    <location>
        <begin position="27"/>
        <end position="241"/>
    </location>
</feature>
<gene>
    <name evidence="4" type="ORF">AOG27_07420</name>
    <name evidence="5" type="ORF">PQI24_03345</name>
</gene>
<dbReference type="RefSeq" id="WP_054552380.1">
    <property type="nucleotide sequence ID" value="NZ_JAQPZS010000002.1"/>
</dbReference>
<dbReference type="Pfam" id="PF00497">
    <property type="entry name" value="SBP_bac_3"/>
    <property type="match status" value="1"/>
</dbReference>
<comment type="caution">
    <text evidence="4">The sequence shown here is derived from an EMBL/GenBank/DDBJ whole genome shotgun (WGS) entry which is preliminary data.</text>
</comment>
<protein>
    <submittedName>
        <fullName evidence="5">Transporter substrate-binding domain-containing protein</fullName>
    </submittedName>
</protein>
<evidence type="ECO:0000256" key="2">
    <source>
        <dbReference type="ARBA" id="ARBA00022729"/>
    </source>
</evidence>
<dbReference type="PATRIC" id="fig|570156.3.peg.2539"/>
<name>A0A0P7E2T4_9GAMM</name>
<keyword evidence="2" id="KW-0732">Signal</keyword>
<reference evidence="5 7" key="2">
    <citation type="submission" date="2023-01" db="EMBL/GenBank/DDBJ databases">
        <title>Trichodesmium-associated heterotrophic epibiont bacteria.</title>
        <authorList>
            <person name="Cleveland C.S."/>
            <person name="Webb E.A."/>
        </authorList>
    </citation>
    <scope>NUCLEOTIDE SEQUENCE [LARGE SCALE GENOMIC DNA]</scope>
    <source>
        <strain evidence="5 7">USCH2</strain>
    </source>
</reference>
<accession>A0A0P7E2T4</accession>
<dbReference type="SUPFAM" id="SSF53850">
    <property type="entry name" value="Periplasmic binding protein-like II"/>
    <property type="match status" value="1"/>
</dbReference>
<evidence type="ECO:0000313" key="4">
    <source>
        <dbReference type="EMBL" id="KPM84125.1"/>
    </source>
</evidence>
<evidence type="ECO:0000256" key="1">
    <source>
        <dbReference type="ARBA" id="ARBA00010333"/>
    </source>
</evidence>
<dbReference type="STRING" id="570156.AOG27_07420"/>
<dbReference type="EMBL" id="JAQPZS010000002">
    <property type="protein sequence ID" value="MEJ6495047.1"/>
    <property type="molecule type" value="Genomic_DNA"/>
</dbReference>
<proteinExistence type="inferred from homology"/>
<organism evidence="4 6">
    <name type="scientific">Pseudoalteromonas lipolytica</name>
    <dbReference type="NCBI Taxonomy" id="570156"/>
    <lineage>
        <taxon>Bacteria</taxon>
        <taxon>Pseudomonadati</taxon>
        <taxon>Pseudomonadota</taxon>
        <taxon>Gammaproteobacteria</taxon>
        <taxon>Alteromonadales</taxon>
        <taxon>Pseudoalteromonadaceae</taxon>
        <taxon>Pseudoalteromonas</taxon>
    </lineage>
</organism>
<evidence type="ECO:0000313" key="6">
    <source>
        <dbReference type="Proteomes" id="UP000050378"/>
    </source>
</evidence>
<dbReference type="PANTHER" id="PTHR35936:SF6">
    <property type="entry name" value="AMINO ACID ABC TRANSPORTER SUBSTRATE-BINDING PAAT FAMILY PROTEIN"/>
    <property type="match status" value="1"/>
</dbReference>
<dbReference type="AlphaFoldDB" id="A0A0P7E2T4"/>
<dbReference type="Gene3D" id="3.40.190.10">
    <property type="entry name" value="Periplasmic binding protein-like II"/>
    <property type="match status" value="2"/>
</dbReference>
<dbReference type="Proteomes" id="UP001377972">
    <property type="component" value="Unassembled WGS sequence"/>
</dbReference>
<dbReference type="InterPro" id="IPR001638">
    <property type="entry name" value="Solute-binding_3/MltF_N"/>
</dbReference>
<evidence type="ECO:0000313" key="5">
    <source>
        <dbReference type="EMBL" id="MEJ6495047.1"/>
    </source>
</evidence>
<keyword evidence="7" id="KW-1185">Reference proteome</keyword>
<reference evidence="4 6" key="1">
    <citation type="submission" date="2015-09" db="EMBL/GenBank/DDBJ databases">
        <title>Draft Genome Sequence of Pseudoalteromonas lipolytica UCD-48B.</title>
        <authorList>
            <person name="Krusor M."/>
            <person name="Coil D.A."/>
            <person name="Lang J.M."/>
            <person name="Eisen J.A."/>
            <person name="Alexiev A."/>
        </authorList>
    </citation>
    <scope>NUCLEOTIDE SEQUENCE [LARGE SCALE GENOMIC DNA]</scope>
    <source>
        <strain evidence="4 6">UCD-48B</strain>
    </source>
</reference>
<dbReference type="PANTHER" id="PTHR35936">
    <property type="entry name" value="MEMBRANE-BOUND LYTIC MUREIN TRANSGLYCOSYLASE F"/>
    <property type="match status" value="1"/>
</dbReference>
<dbReference type="EMBL" id="LJTC01000004">
    <property type="protein sequence ID" value="KPM84125.1"/>
    <property type="molecule type" value="Genomic_DNA"/>
</dbReference>
<dbReference type="Proteomes" id="UP000050378">
    <property type="component" value="Unassembled WGS sequence"/>
</dbReference>
<sequence length="242" mass="28210">MSRAVVFLLLLLITPLVRAETLRVALYDTDYPPYHFVDSGQKGLVADLLSRFAEKYNYDLQYMLVPEVRSQHLLDEGQVDVRLESEQWYRGDNQYYWSDSIAIVEDILVMPRGCHIPAIDELGGYVLMARFGYTYPQFEALFAAGKLHREDFYSEIDMLNALVDMQQNQRVAVISKNTLQWYASRNHVFKKFTVSDYSVGRAPMQLQFTYNEKGKHMSEQFNEFMKNLKSSGEFAKIESNYQ</sequence>
<evidence type="ECO:0000313" key="7">
    <source>
        <dbReference type="Proteomes" id="UP001377972"/>
    </source>
</evidence>